<evidence type="ECO:0000313" key="4">
    <source>
        <dbReference type="Proteomes" id="UP000241394"/>
    </source>
</evidence>
<dbReference type="FunCoup" id="A0A2R6QHG7">
    <property type="interactions" value="10"/>
</dbReference>
<accession>A0A2R6QHG7</accession>
<dbReference type="STRING" id="1590841.A0A2R6QHG7"/>
<reference evidence="3 4" key="1">
    <citation type="submission" date="2017-07" db="EMBL/GenBank/DDBJ databases">
        <title>An improved, manually edited Actinidia chinensis var. chinensis (kiwifruit) genome highlights the challenges associated with draft genomes and gene prediction in plants.</title>
        <authorList>
            <person name="Pilkington S."/>
            <person name="Crowhurst R."/>
            <person name="Hilario E."/>
            <person name="Nardozza S."/>
            <person name="Fraser L."/>
            <person name="Peng Y."/>
            <person name="Gunaseelan K."/>
            <person name="Simpson R."/>
            <person name="Tahir J."/>
            <person name="Deroles S."/>
            <person name="Templeton K."/>
            <person name="Luo Z."/>
            <person name="Davy M."/>
            <person name="Cheng C."/>
            <person name="Mcneilage M."/>
            <person name="Scaglione D."/>
            <person name="Liu Y."/>
            <person name="Zhang Q."/>
            <person name="Datson P."/>
            <person name="De Silva N."/>
            <person name="Gardiner S."/>
            <person name="Bassett H."/>
            <person name="Chagne D."/>
            <person name="Mccallum J."/>
            <person name="Dzierzon H."/>
            <person name="Deng C."/>
            <person name="Wang Y.-Y."/>
            <person name="Barron N."/>
            <person name="Manako K."/>
            <person name="Bowen J."/>
            <person name="Foster T."/>
            <person name="Erridge Z."/>
            <person name="Tiffin H."/>
            <person name="Waite C."/>
            <person name="Davies K."/>
            <person name="Grierson E."/>
            <person name="Laing W."/>
            <person name="Kirk R."/>
            <person name="Chen X."/>
            <person name="Wood M."/>
            <person name="Montefiori M."/>
            <person name="Brummell D."/>
            <person name="Schwinn K."/>
            <person name="Catanach A."/>
            <person name="Fullerton C."/>
            <person name="Li D."/>
            <person name="Meiyalaghan S."/>
            <person name="Nieuwenhuizen N."/>
            <person name="Read N."/>
            <person name="Prakash R."/>
            <person name="Hunter D."/>
            <person name="Zhang H."/>
            <person name="Mckenzie M."/>
            <person name="Knabel M."/>
            <person name="Harris A."/>
            <person name="Allan A."/>
            <person name="Chen A."/>
            <person name="Janssen B."/>
            <person name="Plunkett B."/>
            <person name="Dwamena C."/>
            <person name="Voogd C."/>
            <person name="Leif D."/>
            <person name="Lafferty D."/>
            <person name="Souleyre E."/>
            <person name="Varkonyi-Gasic E."/>
            <person name="Gambi F."/>
            <person name="Hanley J."/>
            <person name="Yao J.-L."/>
            <person name="Cheung J."/>
            <person name="David K."/>
            <person name="Warren B."/>
            <person name="Marsh K."/>
            <person name="Snowden K."/>
            <person name="Lin-Wang K."/>
            <person name="Brian L."/>
            <person name="Martinez-Sanchez M."/>
            <person name="Wang M."/>
            <person name="Ileperuma N."/>
            <person name="Macnee N."/>
            <person name="Campin R."/>
            <person name="Mcatee P."/>
            <person name="Drummond R."/>
            <person name="Espley R."/>
            <person name="Ireland H."/>
            <person name="Wu R."/>
            <person name="Atkinson R."/>
            <person name="Karunairetnam S."/>
            <person name="Bulley S."/>
            <person name="Chunkath S."/>
            <person name="Hanley Z."/>
            <person name="Storey R."/>
            <person name="Thrimawithana A."/>
            <person name="Thomson S."/>
            <person name="David C."/>
            <person name="Testolin R."/>
        </authorList>
    </citation>
    <scope>NUCLEOTIDE SEQUENCE [LARGE SCALE GENOMIC DNA]</scope>
    <source>
        <strain evidence="4">cv. Red5</strain>
        <tissue evidence="3">Young leaf</tissue>
    </source>
</reference>
<dbReference type="OrthoDB" id="1928589at2759"/>
<comment type="caution">
    <text evidence="3">The sequence shown here is derived from an EMBL/GenBank/DDBJ whole genome shotgun (WGS) entry which is preliminary data.</text>
</comment>
<reference evidence="4" key="2">
    <citation type="journal article" date="2018" name="BMC Genomics">
        <title>A manually annotated Actinidia chinensis var. chinensis (kiwifruit) genome highlights the challenges associated with draft genomes and gene prediction in plants.</title>
        <authorList>
            <person name="Pilkington S.M."/>
            <person name="Crowhurst R."/>
            <person name="Hilario E."/>
            <person name="Nardozza S."/>
            <person name="Fraser L."/>
            <person name="Peng Y."/>
            <person name="Gunaseelan K."/>
            <person name="Simpson R."/>
            <person name="Tahir J."/>
            <person name="Deroles S.C."/>
            <person name="Templeton K."/>
            <person name="Luo Z."/>
            <person name="Davy M."/>
            <person name="Cheng C."/>
            <person name="McNeilage M."/>
            <person name="Scaglione D."/>
            <person name="Liu Y."/>
            <person name="Zhang Q."/>
            <person name="Datson P."/>
            <person name="De Silva N."/>
            <person name="Gardiner S.E."/>
            <person name="Bassett H."/>
            <person name="Chagne D."/>
            <person name="McCallum J."/>
            <person name="Dzierzon H."/>
            <person name="Deng C."/>
            <person name="Wang Y.Y."/>
            <person name="Barron L."/>
            <person name="Manako K."/>
            <person name="Bowen J."/>
            <person name="Foster T.M."/>
            <person name="Erridge Z.A."/>
            <person name="Tiffin H."/>
            <person name="Waite C.N."/>
            <person name="Davies K.M."/>
            <person name="Grierson E.P."/>
            <person name="Laing W.A."/>
            <person name="Kirk R."/>
            <person name="Chen X."/>
            <person name="Wood M."/>
            <person name="Montefiori M."/>
            <person name="Brummell D.A."/>
            <person name="Schwinn K.E."/>
            <person name="Catanach A."/>
            <person name="Fullerton C."/>
            <person name="Li D."/>
            <person name="Meiyalaghan S."/>
            <person name="Nieuwenhuizen N."/>
            <person name="Read N."/>
            <person name="Prakash R."/>
            <person name="Hunter D."/>
            <person name="Zhang H."/>
            <person name="McKenzie M."/>
            <person name="Knabel M."/>
            <person name="Harris A."/>
            <person name="Allan A.C."/>
            <person name="Gleave A."/>
            <person name="Chen A."/>
            <person name="Janssen B.J."/>
            <person name="Plunkett B."/>
            <person name="Ampomah-Dwamena C."/>
            <person name="Voogd C."/>
            <person name="Leif D."/>
            <person name="Lafferty D."/>
            <person name="Souleyre E.J.F."/>
            <person name="Varkonyi-Gasic E."/>
            <person name="Gambi F."/>
            <person name="Hanley J."/>
            <person name="Yao J.L."/>
            <person name="Cheung J."/>
            <person name="David K.M."/>
            <person name="Warren B."/>
            <person name="Marsh K."/>
            <person name="Snowden K.C."/>
            <person name="Lin-Wang K."/>
            <person name="Brian L."/>
            <person name="Martinez-Sanchez M."/>
            <person name="Wang M."/>
            <person name="Ileperuma N."/>
            <person name="Macnee N."/>
            <person name="Campin R."/>
            <person name="McAtee P."/>
            <person name="Drummond R.S.M."/>
            <person name="Espley R.V."/>
            <person name="Ireland H.S."/>
            <person name="Wu R."/>
            <person name="Atkinson R.G."/>
            <person name="Karunairetnam S."/>
            <person name="Bulley S."/>
            <person name="Chunkath S."/>
            <person name="Hanley Z."/>
            <person name="Storey R."/>
            <person name="Thrimawithana A.H."/>
            <person name="Thomson S."/>
            <person name="David C."/>
            <person name="Testolin R."/>
            <person name="Huang H."/>
            <person name="Hellens R.P."/>
            <person name="Schaffer R.J."/>
        </authorList>
    </citation>
    <scope>NUCLEOTIDE SEQUENCE [LARGE SCALE GENOMIC DNA]</scope>
    <source>
        <strain evidence="4">cv. Red5</strain>
    </source>
</reference>
<keyword evidence="1" id="KW-0964">Secreted</keyword>
<dbReference type="PANTHER" id="PTHR21495">
    <property type="entry name" value="NUCLEOPORIN-RELATED"/>
    <property type="match status" value="1"/>
</dbReference>
<dbReference type="Pfam" id="PF03018">
    <property type="entry name" value="Dirigent"/>
    <property type="match status" value="1"/>
</dbReference>
<protein>
    <recommendedName>
        <fullName evidence="1">Dirigent protein</fullName>
    </recommendedName>
</protein>
<dbReference type="InterPro" id="IPR004265">
    <property type="entry name" value="Dirigent"/>
</dbReference>
<gene>
    <name evidence="3" type="ORF">CEY00_Acc18376</name>
</gene>
<dbReference type="Proteomes" id="UP000241394">
    <property type="component" value="Chromosome LG16"/>
</dbReference>
<comment type="subunit">
    <text evidence="1">Homodimer.</text>
</comment>
<evidence type="ECO:0000313" key="3">
    <source>
        <dbReference type="EMBL" id="PSS08016.1"/>
    </source>
</evidence>
<keyword evidence="1" id="KW-0052">Apoplast</keyword>
<dbReference type="Gramene" id="PSS08016">
    <property type="protein sequence ID" value="PSS08016"/>
    <property type="gene ID" value="CEY00_Acc18376"/>
</dbReference>
<evidence type="ECO:0000256" key="1">
    <source>
        <dbReference type="RuleBase" id="RU363099"/>
    </source>
</evidence>
<dbReference type="GO" id="GO:0048046">
    <property type="term" value="C:apoplast"/>
    <property type="evidence" value="ECO:0007669"/>
    <property type="project" value="UniProtKB-SubCell"/>
</dbReference>
<dbReference type="AlphaFoldDB" id="A0A2R6QHG7"/>
<dbReference type="EMBL" id="NKQK01000016">
    <property type="protein sequence ID" value="PSS08016.1"/>
    <property type="molecule type" value="Genomic_DNA"/>
</dbReference>
<comment type="subcellular location">
    <subcellularLocation>
        <location evidence="1">Secreted</location>
        <location evidence="1">Extracellular space</location>
        <location evidence="1">Apoplast</location>
    </subcellularLocation>
</comment>
<evidence type="ECO:0000256" key="2">
    <source>
        <dbReference type="SAM" id="MobiDB-lite"/>
    </source>
</evidence>
<name>A0A2R6QHG7_ACTCC</name>
<proteinExistence type="inferred from homology"/>
<comment type="similarity">
    <text evidence="1">Belongs to the plant dirigent protein family.</text>
</comment>
<dbReference type="OMA" id="GEAKECE"/>
<feature type="region of interest" description="Disordered" evidence="2">
    <location>
        <begin position="156"/>
        <end position="177"/>
    </location>
</feature>
<dbReference type="InParanoid" id="A0A2R6QHG7"/>
<keyword evidence="4" id="KW-1185">Reference proteome</keyword>
<comment type="function">
    <text evidence="1">Dirigent proteins impart stereoselectivity on the phenoxy radical-coupling reaction, yielding optically active lignans from two molecules of coniferyl alcohol in the biosynthesis of lignans, flavonolignans, and alkaloids and thus plays a central role in plant secondary metabolism.</text>
</comment>
<organism evidence="3 4">
    <name type="scientific">Actinidia chinensis var. chinensis</name>
    <name type="common">Chinese soft-hair kiwi</name>
    <dbReference type="NCBI Taxonomy" id="1590841"/>
    <lineage>
        <taxon>Eukaryota</taxon>
        <taxon>Viridiplantae</taxon>
        <taxon>Streptophyta</taxon>
        <taxon>Embryophyta</taxon>
        <taxon>Tracheophyta</taxon>
        <taxon>Spermatophyta</taxon>
        <taxon>Magnoliopsida</taxon>
        <taxon>eudicotyledons</taxon>
        <taxon>Gunneridae</taxon>
        <taxon>Pentapetalae</taxon>
        <taxon>asterids</taxon>
        <taxon>Ericales</taxon>
        <taxon>Actinidiaceae</taxon>
        <taxon>Actinidia</taxon>
    </lineage>
</organism>
<sequence length="359" mass="39789">MHAIVGGPNLGPAGPTSPTWTLAVMFGSIFMMDNPLTAAPDLNLILTSRAQGIYTMSSQHDEFNLLMMLTCNFVSRPYNGSSFSIVSRNPVMREVRGMPIVGGIGMFRLTQDIFDKPNGCDEEPDTFCSSSVQVPGGGGMGFSKGRGMSKMANKCNRERESIPSSTQATNSRRDEHGIVDDSSWPRLADEDYIVFCFREDGAIHVVKDGKKTEWPSNRVDSVDRSPTRPVNRKLMYEKHVEEVYRTTHDSVLDEDERDIYVTNEAESIIFNKKGNGKQRIELEATLPPGGGFTGENHIGEAKECEMVSAESSDSYQSRGSSSSFAFPELSWEGLGSPAQMPKPDPLQLRKHRSLYCCRF</sequence>